<dbReference type="EMBL" id="CP031320">
    <property type="protein sequence ID" value="AXK31699.1"/>
    <property type="molecule type" value="Genomic_DNA"/>
</dbReference>
<gene>
    <name evidence="5" type="ORF">DVA86_02575</name>
</gene>
<evidence type="ECO:0000259" key="4">
    <source>
        <dbReference type="PROSITE" id="PS50987"/>
    </source>
</evidence>
<name>A0A345XJ83_9ACTN</name>
<keyword evidence="1" id="KW-0805">Transcription regulation</keyword>
<dbReference type="Gene3D" id="1.10.10.10">
    <property type="entry name" value="Winged helix-like DNA-binding domain superfamily/Winged helix DNA-binding domain"/>
    <property type="match status" value="1"/>
</dbReference>
<evidence type="ECO:0000313" key="5">
    <source>
        <dbReference type="EMBL" id="AXK31699.1"/>
    </source>
</evidence>
<sequence length="328" mass="36030">MSGVLRIHFQDRDFRHVQLARSADPMWEAILGLHVLTTPPARLPEQLRPWRRRARERLRDGELRAACRLLGDLAPADAAYFPDFLTPAESELGMSAALSTLRATPAVRLARELREAARYRQLPPWTRQLAAGDRTLLGRVADAVRHFHERLIVPDWSEVEATIAADRAWRLEALEDGMEAVLATLSPFVWRDPVLTAPYPVDYDLHLRGRGVRLIPSFFCHTRPMAIADPSLPPVVVCPVRSHPPEPGAATRPPAALAPLLGAGRARVLAALTATFTTGSLAARLGMPAPTVSGHLKVLRGAGLVRSERAGAHVLHRLTGRGRHLLGN</sequence>
<dbReference type="InterPro" id="IPR051011">
    <property type="entry name" value="Metal_resp_trans_reg"/>
</dbReference>
<keyword evidence="6" id="KW-1185">Reference proteome</keyword>
<dbReference type="PANTHER" id="PTHR43132:SF8">
    <property type="entry name" value="HTH-TYPE TRANSCRIPTIONAL REGULATOR KMTR"/>
    <property type="match status" value="1"/>
</dbReference>
<evidence type="ECO:0000256" key="3">
    <source>
        <dbReference type="ARBA" id="ARBA00023163"/>
    </source>
</evidence>
<proteinExistence type="predicted"/>
<dbReference type="PROSITE" id="PS50987">
    <property type="entry name" value="HTH_ARSR_2"/>
    <property type="match status" value="1"/>
</dbReference>
<dbReference type="RefSeq" id="WP_208875401.1">
    <property type="nucleotide sequence ID" value="NZ_CP031320.1"/>
</dbReference>
<dbReference type="KEGG" id="sarm:DVA86_02575"/>
<keyword evidence="3" id="KW-0804">Transcription</keyword>
<dbReference type="GO" id="GO:0003700">
    <property type="term" value="F:DNA-binding transcription factor activity"/>
    <property type="evidence" value="ECO:0007669"/>
    <property type="project" value="InterPro"/>
</dbReference>
<evidence type="ECO:0000256" key="1">
    <source>
        <dbReference type="ARBA" id="ARBA00023015"/>
    </source>
</evidence>
<dbReference type="SMART" id="SM00418">
    <property type="entry name" value="HTH_ARSR"/>
    <property type="match status" value="1"/>
</dbReference>
<dbReference type="AlphaFoldDB" id="A0A345XJ83"/>
<organism evidence="5 6">
    <name type="scientific">Streptomyces armeniacus</name>
    <dbReference type="NCBI Taxonomy" id="83291"/>
    <lineage>
        <taxon>Bacteria</taxon>
        <taxon>Bacillati</taxon>
        <taxon>Actinomycetota</taxon>
        <taxon>Actinomycetes</taxon>
        <taxon>Kitasatosporales</taxon>
        <taxon>Streptomycetaceae</taxon>
        <taxon>Streptomyces</taxon>
    </lineage>
</organism>
<evidence type="ECO:0000313" key="6">
    <source>
        <dbReference type="Proteomes" id="UP000254425"/>
    </source>
</evidence>
<dbReference type="SUPFAM" id="SSF46785">
    <property type="entry name" value="Winged helix' DNA-binding domain"/>
    <property type="match status" value="1"/>
</dbReference>
<dbReference type="GO" id="GO:0003677">
    <property type="term" value="F:DNA binding"/>
    <property type="evidence" value="ECO:0007669"/>
    <property type="project" value="UniProtKB-KW"/>
</dbReference>
<dbReference type="InterPro" id="IPR036388">
    <property type="entry name" value="WH-like_DNA-bd_sf"/>
</dbReference>
<dbReference type="PANTHER" id="PTHR43132">
    <property type="entry name" value="ARSENICAL RESISTANCE OPERON REPRESSOR ARSR-RELATED"/>
    <property type="match status" value="1"/>
</dbReference>
<dbReference type="CDD" id="cd00090">
    <property type="entry name" value="HTH_ARSR"/>
    <property type="match status" value="1"/>
</dbReference>
<dbReference type="Proteomes" id="UP000254425">
    <property type="component" value="Chromosome"/>
</dbReference>
<dbReference type="InterPro" id="IPR036390">
    <property type="entry name" value="WH_DNA-bd_sf"/>
</dbReference>
<feature type="domain" description="HTH arsR-type" evidence="4">
    <location>
        <begin position="245"/>
        <end position="328"/>
    </location>
</feature>
<evidence type="ECO:0000256" key="2">
    <source>
        <dbReference type="ARBA" id="ARBA00023125"/>
    </source>
</evidence>
<reference evidence="5 6" key="1">
    <citation type="submission" date="2018-07" db="EMBL/GenBank/DDBJ databases">
        <title>Draft genome of the type strain Streptomyces armeniacus ATCC 15676.</title>
        <authorList>
            <person name="Labana P."/>
            <person name="Gosse J.T."/>
            <person name="Boddy C.N."/>
        </authorList>
    </citation>
    <scope>NUCLEOTIDE SEQUENCE [LARGE SCALE GENOMIC DNA]</scope>
    <source>
        <strain evidence="5 6">ATCC 15676</strain>
    </source>
</reference>
<protein>
    <submittedName>
        <fullName evidence="5">Transcriptional regulator</fullName>
    </submittedName>
</protein>
<dbReference type="InterPro" id="IPR001845">
    <property type="entry name" value="HTH_ArsR_DNA-bd_dom"/>
</dbReference>
<dbReference type="InterPro" id="IPR011991">
    <property type="entry name" value="ArsR-like_HTH"/>
</dbReference>
<accession>A0A345XJ83</accession>
<keyword evidence="2" id="KW-0238">DNA-binding</keyword>
<dbReference type="Pfam" id="PF12840">
    <property type="entry name" value="HTH_20"/>
    <property type="match status" value="1"/>
</dbReference>